<dbReference type="Proteomes" id="UP000290809">
    <property type="component" value="Unassembled WGS sequence"/>
</dbReference>
<keyword evidence="1" id="KW-0433">Leucine-rich repeat</keyword>
<reference evidence="4 5" key="1">
    <citation type="journal article" date="2019" name="PLoS Pathog.">
        <title>Genome sequence of the bovine parasite Schistosoma bovis Tanzania.</title>
        <authorList>
            <person name="Oey H."/>
            <person name="Zakrzewski M."/>
            <person name="Gobert G."/>
            <person name="Gravermann K."/>
            <person name="Stoye J."/>
            <person name="Jones M."/>
            <person name="Mcmanus D."/>
            <person name="Krause L."/>
        </authorList>
    </citation>
    <scope>NUCLEOTIDE SEQUENCE [LARGE SCALE GENOMIC DNA]</scope>
    <source>
        <strain evidence="4 5">TAN1997</strain>
    </source>
</reference>
<proteinExistence type="predicted"/>
<feature type="coiled-coil region" evidence="3">
    <location>
        <begin position="61"/>
        <end position="88"/>
    </location>
</feature>
<dbReference type="Gene3D" id="3.80.10.10">
    <property type="entry name" value="Ribonuclease Inhibitor"/>
    <property type="match status" value="3"/>
</dbReference>
<dbReference type="PANTHER" id="PTHR46652:SF3">
    <property type="entry name" value="LEUCINE-RICH REPEAT-CONTAINING PROTEIN 9"/>
    <property type="match status" value="1"/>
</dbReference>
<dbReference type="AlphaFoldDB" id="A0A430Q8V6"/>
<dbReference type="PROSITE" id="PS51450">
    <property type="entry name" value="LRR"/>
    <property type="match status" value="4"/>
</dbReference>
<gene>
    <name evidence="4" type="ORF">DC041_0007485</name>
</gene>
<dbReference type="STRING" id="6184.A0A430Q8V6"/>
<keyword evidence="3" id="KW-0175">Coiled coil</keyword>
<evidence type="ECO:0000256" key="2">
    <source>
        <dbReference type="ARBA" id="ARBA00022737"/>
    </source>
</evidence>
<evidence type="ECO:0000256" key="1">
    <source>
        <dbReference type="ARBA" id="ARBA00022614"/>
    </source>
</evidence>
<keyword evidence="5" id="KW-1185">Reference proteome</keyword>
<dbReference type="Pfam" id="PF13855">
    <property type="entry name" value="LRR_8"/>
    <property type="match status" value="2"/>
</dbReference>
<evidence type="ECO:0000313" key="5">
    <source>
        <dbReference type="Proteomes" id="UP000290809"/>
    </source>
</evidence>
<sequence>LCDSSSINGLVIDAPRKFGCSLQNIKNLEEDLIDTFNEFDSNEHVKLMCSEKNPSTESLYLEELLKALEKAGLKYEDYLKTMDDLKNDNEPGEDNQTDMELDEYILEATSNPSRKSCNKDILDVHQNTLPVQPSIVSGNGNTFIDNKSKIEIMHQRLSKEIMKYEKAKWENYIDTLENAKLWINKTNLPLNEICLSSKENDLSNQLNDDNQVDNSMSLDKFPDLESEEAYLNVSSFKNQHLLYSILVLSKKMNRAVVLYSCLQKKTETVVTNTENYSRCKVEEVGRLSVVEVSANAANFTVPTKPTEDDKASRPGTSISLKLQLAYGVGETCHSPSLELSDLKQLGMESVTNQCPAVAIGSSTFQNVCDEVDRSVVEVSNITGNHYVKTEQTGEKAVCFLDPLAAAAIALSDDNDSTYEFTSMTSCAAQTLHENVRNDVISIPEISLSGSENCNSNFLRYKIEQSEESTQTTNLMEYIHKQIIHLTSRNTNLKTQPSIVTNELSCQFLTINECDLKSNDLKGITQLNNLEFLDASRNNLNGMNLNEMNLSKLTILKLAHNKMTKLSDIMGYFPNLLMLDISSNYITNLDIQKLVISFPKLYQLTATSNLITNIQIKPSNTKWTNENLNLLDLSDNELTPFQTGFYGATLQELVLDHNNLTSINWLSESWLPNLIYLNVSNNRIIDLPMLPFPLLQKLIISHNLINVVNQFTNSFIYQPFQTGFYGATLQELVLDHNNLTSINWLSESWLPNLIYLNVSNNRIIDLPMLPFPLLQKLIISHNLINEIESLFRGTKVLPRNCMLDIRCNPCTLRLNFMETIKEKFPNTISTSNQDSVLTRTIFQNHEFQATVFSESICQCSQCIRLRMSCEQYYKEYQKCANCLDLTFKRINDAIRNHELPCLDKPISNSYVLCHLNSNNNLHLKNQLVHFNNQNIILRIFSKENQCSLIYHYIDLIEEITILKRKQIDLLKLFCHEMNNTVSMNDTKNDFQYKFPIKEIIQHFVMYKSSSN</sequence>
<dbReference type="InterPro" id="IPR050836">
    <property type="entry name" value="SDS22/Internalin_LRR"/>
</dbReference>
<dbReference type="InterPro" id="IPR003591">
    <property type="entry name" value="Leu-rich_rpt_typical-subtyp"/>
</dbReference>
<dbReference type="SMART" id="SM00364">
    <property type="entry name" value="LRR_BAC"/>
    <property type="match status" value="4"/>
</dbReference>
<dbReference type="InterPro" id="IPR001611">
    <property type="entry name" value="Leu-rich_rpt"/>
</dbReference>
<evidence type="ECO:0000256" key="3">
    <source>
        <dbReference type="SAM" id="Coils"/>
    </source>
</evidence>
<dbReference type="PANTHER" id="PTHR46652">
    <property type="entry name" value="LEUCINE-RICH REPEAT AND IQ DOMAIN-CONTAINING PROTEIN 1-RELATED"/>
    <property type="match status" value="1"/>
</dbReference>
<evidence type="ECO:0000313" key="4">
    <source>
        <dbReference type="EMBL" id="RTG84132.1"/>
    </source>
</evidence>
<accession>A0A430Q8V6</accession>
<keyword evidence="2" id="KW-0677">Repeat</keyword>
<protein>
    <submittedName>
        <fullName evidence="4">Uncharacterized protein</fullName>
    </submittedName>
</protein>
<dbReference type="EMBL" id="QMKO01002256">
    <property type="protein sequence ID" value="RTG84132.1"/>
    <property type="molecule type" value="Genomic_DNA"/>
</dbReference>
<dbReference type="InterPro" id="IPR032675">
    <property type="entry name" value="LRR_dom_sf"/>
</dbReference>
<organism evidence="4 5">
    <name type="scientific">Schistosoma bovis</name>
    <name type="common">Blood fluke</name>
    <dbReference type="NCBI Taxonomy" id="6184"/>
    <lineage>
        <taxon>Eukaryota</taxon>
        <taxon>Metazoa</taxon>
        <taxon>Spiralia</taxon>
        <taxon>Lophotrochozoa</taxon>
        <taxon>Platyhelminthes</taxon>
        <taxon>Trematoda</taxon>
        <taxon>Digenea</taxon>
        <taxon>Strigeidida</taxon>
        <taxon>Schistosomatoidea</taxon>
        <taxon>Schistosomatidae</taxon>
        <taxon>Schistosoma</taxon>
    </lineage>
</organism>
<name>A0A430Q8V6_SCHBO</name>
<dbReference type="SMART" id="SM00369">
    <property type="entry name" value="LRR_TYP"/>
    <property type="match status" value="4"/>
</dbReference>
<comment type="caution">
    <text evidence="4">The sequence shown here is derived from an EMBL/GenBank/DDBJ whole genome shotgun (WGS) entry which is preliminary data.</text>
</comment>
<feature type="non-terminal residue" evidence="4">
    <location>
        <position position="1"/>
    </location>
</feature>
<dbReference type="SUPFAM" id="SSF52047">
    <property type="entry name" value="RNI-like"/>
    <property type="match status" value="1"/>
</dbReference>